<evidence type="ECO:0000256" key="4">
    <source>
        <dbReference type="SAM" id="SignalP"/>
    </source>
</evidence>
<keyword evidence="7" id="KW-1185">Reference proteome</keyword>
<dbReference type="InterPro" id="IPR002105">
    <property type="entry name" value="Dockerin_1_rpt"/>
</dbReference>
<dbReference type="Pfam" id="PF00963">
    <property type="entry name" value="Cohesin"/>
    <property type="match status" value="1"/>
</dbReference>
<evidence type="ECO:0000313" key="6">
    <source>
        <dbReference type="EMBL" id="KNY30119.1"/>
    </source>
</evidence>
<reference evidence="7" key="1">
    <citation type="submission" date="2015-07" db="EMBL/GenBank/DDBJ databases">
        <title>Near-Complete Genome Sequence of the Cellulolytic Bacterium Bacteroides (Pseudobacteroides) cellulosolvens ATCC 35603.</title>
        <authorList>
            <person name="Dassa B."/>
            <person name="Utturkar S.M."/>
            <person name="Klingeman D.M."/>
            <person name="Hurt R.A."/>
            <person name="Keller M."/>
            <person name="Xu J."/>
            <person name="Reddy Y.H.K."/>
            <person name="Borovok I."/>
            <person name="Grinberg I.R."/>
            <person name="Lamed R."/>
            <person name="Zhivin O."/>
            <person name="Bayer E.A."/>
            <person name="Brown S.D."/>
        </authorList>
    </citation>
    <scope>NUCLEOTIDE SEQUENCE [LARGE SCALE GENOMIC DNA]</scope>
    <source>
        <strain evidence="7">DSM 2933</strain>
    </source>
</reference>
<dbReference type="InterPro" id="IPR036439">
    <property type="entry name" value="Dockerin_dom_sf"/>
</dbReference>
<feature type="chain" id="PRO_5005565952" evidence="4">
    <location>
        <begin position="30"/>
        <end position="332"/>
    </location>
</feature>
<organism evidence="6 7">
    <name type="scientific">Pseudobacteroides cellulosolvens ATCC 35603 = DSM 2933</name>
    <dbReference type="NCBI Taxonomy" id="398512"/>
    <lineage>
        <taxon>Bacteria</taxon>
        <taxon>Bacillati</taxon>
        <taxon>Bacillota</taxon>
        <taxon>Clostridia</taxon>
        <taxon>Eubacteriales</taxon>
        <taxon>Oscillospiraceae</taxon>
        <taxon>Pseudobacteroides</taxon>
    </lineage>
</organism>
<dbReference type="InterPro" id="IPR002102">
    <property type="entry name" value="Cohesin_dom"/>
</dbReference>
<keyword evidence="3" id="KW-0677">Repeat</keyword>
<dbReference type="GO" id="GO:0005576">
    <property type="term" value="C:extracellular region"/>
    <property type="evidence" value="ECO:0007669"/>
    <property type="project" value="UniProtKB-SubCell"/>
</dbReference>
<dbReference type="STRING" id="398512.Bccel_5396"/>
<evidence type="ECO:0000259" key="5">
    <source>
        <dbReference type="PROSITE" id="PS51766"/>
    </source>
</evidence>
<protein>
    <submittedName>
        <fullName evidence="6">Cellulosome anchoring protein cohesin region</fullName>
    </submittedName>
</protein>
<evidence type="ECO:0000313" key="7">
    <source>
        <dbReference type="Proteomes" id="UP000036923"/>
    </source>
</evidence>
<dbReference type="OrthoDB" id="2084974at2"/>
<comment type="caution">
    <text evidence="6">The sequence shown here is derived from an EMBL/GenBank/DDBJ whole genome shotgun (WGS) entry which is preliminary data.</text>
</comment>
<evidence type="ECO:0000256" key="3">
    <source>
        <dbReference type="ARBA" id="ARBA00022737"/>
    </source>
</evidence>
<sequence length="332" mass="36023" precursor="true">MRKKSVSTSILLAISIVLSMFLCNSTAYAAELKVEIGSAGGYPGALVTVPVSFSNVPSSGINNCDFVLKYDKSILEAVDDGVEAGPITRNNPVTFDYIIDKNNGTIKFLYCDETGLGNEAIKSNGVFANIRFLIKQNAYASTYKIKPTGEFAFGENGLEYIPASIDEGSLEIMMKPEFKISGYIVPDINDSLLSSDQKSNFKIEIEGTGACTITDKDGFFELYTDSDTKDYNLIITKEGFLYRVIQGTDIKSSNGITEVSTMSTPTKMWAGDINGDGAINMADIVEVSKVFNTSSDDIGYKAKCDMNKDGRVNMADIVAIAKHFGCVSVDYI</sequence>
<dbReference type="GO" id="GO:0004553">
    <property type="term" value="F:hydrolase activity, hydrolyzing O-glycosyl compounds"/>
    <property type="evidence" value="ECO:0007669"/>
    <property type="project" value="InterPro"/>
</dbReference>
<dbReference type="PATRIC" id="fig|398512.5.peg.5661"/>
<dbReference type="PROSITE" id="PS00018">
    <property type="entry name" value="EF_HAND_1"/>
    <property type="match status" value="2"/>
</dbReference>
<comment type="subcellular location">
    <subcellularLocation>
        <location evidence="1">Secreted</location>
    </subcellularLocation>
</comment>
<dbReference type="InterPro" id="IPR018247">
    <property type="entry name" value="EF_Hand_1_Ca_BS"/>
</dbReference>
<dbReference type="InterPro" id="IPR016134">
    <property type="entry name" value="Dockerin_dom"/>
</dbReference>
<dbReference type="PROSITE" id="PS51766">
    <property type="entry name" value="DOCKERIN"/>
    <property type="match status" value="1"/>
</dbReference>
<dbReference type="InterPro" id="IPR008965">
    <property type="entry name" value="CBM2/CBM3_carb-bd_dom_sf"/>
</dbReference>
<feature type="domain" description="Dockerin" evidence="5">
    <location>
        <begin position="266"/>
        <end position="332"/>
    </location>
</feature>
<dbReference type="GO" id="GO:0030246">
    <property type="term" value="F:carbohydrate binding"/>
    <property type="evidence" value="ECO:0007669"/>
    <property type="project" value="InterPro"/>
</dbReference>
<dbReference type="RefSeq" id="WP_036945212.1">
    <property type="nucleotide sequence ID" value="NZ_JQKC01000045.1"/>
</dbReference>
<dbReference type="CDD" id="cd14254">
    <property type="entry name" value="Dockerin_II"/>
    <property type="match status" value="1"/>
</dbReference>
<name>A0A0L6JWJ3_9FIRM</name>
<keyword evidence="4" id="KW-0732">Signal</keyword>
<evidence type="ECO:0000256" key="2">
    <source>
        <dbReference type="ARBA" id="ARBA00022525"/>
    </source>
</evidence>
<dbReference type="Gene3D" id="2.60.40.680">
    <property type="match status" value="1"/>
</dbReference>
<dbReference type="Proteomes" id="UP000036923">
    <property type="component" value="Unassembled WGS sequence"/>
</dbReference>
<feature type="signal peptide" evidence="4">
    <location>
        <begin position="1"/>
        <end position="29"/>
    </location>
</feature>
<dbReference type="CDD" id="cd08548">
    <property type="entry name" value="Type_I_cohesin_like"/>
    <property type="match status" value="1"/>
</dbReference>
<dbReference type="SUPFAM" id="SSF49384">
    <property type="entry name" value="Carbohydrate-binding domain"/>
    <property type="match status" value="1"/>
</dbReference>
<gene>
    <name evidence="6" type="ORF">Bccel_5396</name>
</gene>
<evidence type="ECO:0000256" key="1">
    <source>
        <dbReference type="ARBA" id="ARBA00004613"/>
    </source>
</evidence>
<proteinExistence type="predicted"/>
<dbReference type="Pfam" id="PF00404">
    <property type="entry name" value="Dockerin_1"/>
    <property type="match status" value="1"/>
</dbReference>
<dbReference type="EMBL" id="LGTC01000001">
    <property type="protein sequence ID" value="KNY30119.1"/>
    <property type="molecule type" value="Genomic_DNA"/>
</dbReference>
<dbReference type="AlphaFoldDB" id="A0A0L6JWJ3"/>
<dbReference type="Gene3D" id="2.60.40.4130">
    <property type="match status" value="1"/>
</dbReference>
<dbReference type="PROSITE" id="PS00448">
    <property type="entry name" value="CLOS_CELLULOSOME_RPT"/>
    <property type="match status" value="1"/>
</dbReference>
<dbReference type="eggNOG" id="COG2911">
    <property type="taxonomic scope" value="Bacteria"/>
</dbReference>
<accession>A0A0L6JWJ3</accession>
<dbReference type="SUPFAM" id="SSF49464">
    <property type="entry name" value="Carboxypeptidase regulatory domain-like"/>
    <property type="match status" value="1"/>
</dbReference>
<dbReference type="InterPro" id="IPR008969">
    <property type="entry name" value="CarboxyPept-like_regulatory"/>
</dbReference>
<keyword evidence="2" id="KW-0964">Secreted</keyword>
<dbReference type="SUPFAM" id="SSF63446">
    <property type="entry name" value="Type I dockerin domain"/>
    <property type="match status" value="1"/>
</dbReference>
<dbReference type="GO" id="GO:0000272">
    <property type="term" value="P:polysaccharide catabolic process"/>
    <property type="evidence" value="ECO:0007669"/>
    <property type="project" value="InterPro"/>
</dbReference>